<evidence type="ECO:0000256" key="7">
    <source>
        <dbReference type="SAM" id="MobiDB-lite"/>
    </source>
</evidence>
<dbReference type="PROSITE" id="PS50969">
    <property type="entry name" value="FCP1"/>
    <property type="match status" value="1"/>
</dbReference>
<dbReference type="FunFam" id="3.40.50.10190:FF:000001">
    <property type="entry name" value="Replication factor C subunit 1"/>
    <property type="match status" value="1"/>
</dbReference>
<feature type="region of interest" description="Disordered" evidence="7">
    <location>
        <begin position="396"/>
        <end position="418"/>
    </location>
</feature>
<dbReference type="SUPFAM" id="SSF52540">
    <property type="entry name" value="P-loop containing nucleoside triphosphate hydrolases"/>
    <property type="match status" value="1"/>
</dbReference>
<dbReference type="PANTHER" id="PTHR23389:SF6">
    <property type="entry name" value="REPLICATION FACTOR C SUBUNIT 1"/>
    <property type="match status" value="1"/>
</dbReference>
<evidence type="ECO:0000313" key="10">
    <source>
        <dbReference type="EMBL" id="KAK2077894.1"/>
    </source>
</evidence>
<dbReference type="InterPro" id="IPR036412">
    <property type="entry name" value="HAD-like_sf"/>
</dbReference>
<keyword evidence="11" id="KW-1185">Reference proteome</keyword>
<proteinExistence type="inferred from homology"/>
<reference evidence="10" key="1">
    <citation type="submission" date="2021-01" db="EMBL/GenBank/DDBJ databases">
        <authorList>
            <person name="Eckstrom K.M.E."/>
        </authorList>
    </citation>
    <scope>NUCLEOTIDE SEQUENCE</scope>
    <source>
        <strain evidence="10">UVCC 0001</strain>
    </source>
</reference>
<dbReference type="SMART" id="SM00577">
    <property type="entry name" value="CPDc"/>
    <property type="match status" value="1"/>
</dbReference>
<dbReference type="Pfam" id="PF00004">
    <property type="entry name" value="AAA"/>
    <property type="match status" value="1"/>
</dbReference>
<dbReference type="InterPro" id="IPR023214">
    <property type="entry name" value="HAD_sf"/>
</dbReference>
<feature type="region of interest" description="Disordered" evidence="7">
    <location>
        <begin position="316"/>
        <end position="360"/>
    </location>
</feature>
<dbReference type="FunFam" id="3.40.50.300:FF:000395">
    <property type="entry name" value="Replication factor C subunit 1"/>
    <property type="match status" value="1"/>
</dbReference>
<organism evidence="10 11">
    <name type="scientific">Prototheca wickerhamii</name>
    <dbReference type="NCBI Taxonomy" id="3111"/>
    <lineage>
        <taxon>Eukaryota</taxon>
        <taxon>Viridiplantae</taxon>
        <taxon>Chlorophyta</taxon>
        <taxon>core chlorophytes</taxon>
        <taxon>Trebouxiophyceae</taxon>
        <taxon>Chlorellales</taxon>
        <taxon>Chlorellaceae</taxon>
        <taxon>Prototheca</taxon>
    </lineage>
</organism>
<dbReference type="Gene3D" id="3.40.50.300">
    <property type="entry name" value="P-loop containing nucleotide triphosphate hydrolases"/>
    <property type="match status" value="1"/>
</dbReference>
<dbReference type="Pfam" id="PF03031">
    <property type="entry name" value="NIF"/>
    <property type="match status" value="1"/>
</dbReference>
<evidence type="ECO:0000256" key="1">
    <source>
        <dbReference type="ARBA" id="ARBA00004123"/>
    </source>
</evidence>
<evidence type="ECO:0000256" key="6">
    <source>
        <dbReference type="ARBA" id="ARBA00023242"/>
    </source>
</evidence>
<dbReference type="AlphaFoldDB" id="A0AAD9MH29"/>
<dbReference type="Gene3D" id="3.40.50.10190">
    <property type="entry name" value="BRCT domain"/>
    <property type="match status" value="2"/>
</dbReference>
<comment type="similarity">
    <text evidence="2">Belongs to the activator 1 large subunit family.</text>
</comment>
<accession>A0AAD9MH29</accession>
<dbReference type="CDD" id="cd07521">
    <property type="entry name" value="HAD_FCP1-like"/>
    <property type="match status" value="1"/>
</dbReference>
<dbReference type="GO" id="GO:0005524">
    <property type="term" value="F:ATP binding"/>
    <property type="evidence" value="ECO:0007669"/>
    <property type="project" value="UniProtKB-KW"/>
</dbReference>
<sequence length="744" mass="79677">MWDRAKTVPQGKLALVLDLDHTLLNSSSFEEVVQSGGLQMEMRLLQQEARQHRWGPPDAMLHRIEHLRVWTKLRPGVHAFLRAASELFQMTVHTNGQPAYAAAVMSVLDPSGEFFGSRVVAQGADLPKSLAGEGLRGLDAVALIVDDNAQVWPSHGHNLIPVEQYHYFPSSRARQGLSGPSLLEQGRDEDAENGILAITLRVLRDVHAACFGALRAPPKHLPSGEVVRSNWDVRAALAARRHAVLAGVWITFSHVIAVGEIPKENRLWRAAEDAGARCSSQLLPHTTHLVAGSNRTDKAAAVVIDDSSDEEEIVGITLDSSDSSPAPTPAKSGKRKTPPAQPKKESKSPASKRAKAPASLLSEAAQRAVALVDEAAQRLPPEDALRLSFMPEGAYVSRPADEPPLAGTRPAPRGHPDCLTGKTFVISGVLDSLRREEAEDLIRRHNGKVTGNVSGRTSFLVMGQHAGRSKHAAAKAKGTKIIDESGLFSLIAATQEEAEGLKKGEEALAVPVAPAAVQSKPAASGARSSVPPAPTATRALSKSDQSHQLWVEKWRPQATSELVGNPGHVATLRSWLQQWDDVHLRGREPSGGGGARGAHGRGPDLRKRAALISGPPGIGKTTAALCLCRELGLRAVEVNASDTRSKADASVLKGVAGKLSNSIKELSTNTAVSFRGGDPARGRERLCLVMDEVDGMSGGDRGGVADLIQTIKHSRVPIIAICNDKYSPKLRSLRNHCLELEFRK</sequence>
<evidence type="ECO:0000259" key="9">
    <source>
        <dbReference type="PROSITE" id="PS50969"/>
    </source>
</evidence>
<keyword evidence="4" id="KW-0547">Nucleotide-binding</keyword>
<dbReference type="Gene3D" id="3.40.50.1000">
    <property type="entry name" value="HAD superfamily/HAD-like"/>
    <property type="match status" value="1"/>
</dbReference>
<dbReference type="PROSITE" id="PS50172">
    <property type="entry name" value="BRCT"/>
    <property type="match status" value="1"/>
</dbReference>
<dbReference type="InterPro" id="IPR003593">
    <property type="entry name" value="AAA+_ATPase"/>
</dbReference>
<dbReference type="InterPro" id="IPR001357">
    <property type="entry name" value="BRCT_dom"/>
</dbReference>
<evidence type="ECO:0000256" key="3">
    <source>
        <dbReference type="ARBA" id="ARBA00022705"/>
    </source>
</evidence>
<dbReference type="SUPFAM" id="SSF56784">
    <property type="entry name" value="HAD-like"/>
    <property type="match status" value="1"/>
</dbReference>
<dbReference type="SUPFAM" id="SSF52113">
    <property type="entry name" value="BRCT domain"/>
    <property type="match status" value="1"/>
</dbReference>
<dbReference type="CDD" id="cd00009">
    <property type="entry name" value="AAA"/>
    <property type="match status" value="1"/>
</dbReference>
<evidence type="ECO:0000256" key="2">
    <source>
        <dbReference type="ARBA" id="ARBA00006116"/>
    </source>
</evidence>
<dbReference type="InterPro" id="IPR004274">
    <property type="entry name" value="FCP1_dom"/>
</dbReference>
<feature type="region of interest" description="Disordered" evidence="7">
    <location>
        <begin position="519"/>
        <end position="545"/>
    </location>
</feature>
<dbReference type="InterPro" id="IPR003959">
    <property type="entry name" value="ATPase_AAA_core"/>
</dbReference>
<dbReference type="GO" id="GO:0016887">
    <property type="term" value="F:ATP hydrolysis activity"/>
    <property type="evidence" value="ECO:0007669"/>
    <property type="project" value="InterPro"/>
</dbReference>
<dbReference type="PANTHER" id="PTHR23389">
    <property type="entry name" value="CHROMOSOME TRANSMISSION FIDELITY FACTOR 18"/>
    <property type="match status" value="1"/>
</dbReference>
<name>A0AAD9MH29_PROWI</name>
<gene>
    <name evidence="10" type="ORF">QBZ16_003762</name>
</gene>
<dbReference type="InterPro" id="IPR027417">
    <property type="entry name" value="P-loop_NTPase"/>
</dbReference>
<keyword evidence="6" id="KW-0539">Nucleus</keyword>
<dbReference type="GO" id="GO:0005634">
    <property type="term" value="C:nucleus"/>
    <property type="evidence" value="ECO:0007669"/>
    <property type="project" value="UniProtKB-SubCell"/>
</dbReference>
<comment type="caution">
    <text evidence="10">The sequence shown here is derived from an EMBL/GenBank/DDBJ whole genome shotgun (WGS) entry which is preliminary data.</text>
</comment>
<evidence type="ECO:0000259" key="8">
    <source>
        <dbReference type="PROSITE" id="PS50172"/>
    </source>
</evidence>
<dbReference type="SMART" id="SM00382">
    <property type="entry name" value="AAA"/>
    <property type="match status" value="1"/>
</dbReference>
<dbReference type="CDD" id="cd17752">
    <property type="entry name" value="BRCT_RFC1"/>
    <property type="match status" value="1"/>
</dbReference>
<dbReference type="GO" id="GO:0003677">
    <property type="term" value="F:DNA binding"/>
    <property type="evidence" value="ECO:0007669"/>
    <property type="project" value="TreeGrafter"/>
</dbReference>
<protein>
    <submittedName>
        <fullName evidence="10">Uncharacterized protein</fullName>
    </submittedName>
</protein>
<dbReference type="SMART" id="SM00292">
    <property type="entry name" value="BRCT"/>
    <property type="match status" value="1"/>
</dbReference>
<evidence type="ECO:0000256" key="5">
    <source>
        <dbReference type="ARBA" id="ARBA00022840"/>
    </source>
</evidence>
<keyword evidence="5" id="KW-0067">ATP-binding</keyword>
<dbReference type="EMBL" id="JASFZW010000005">
    <property type="protein sequence ID" value="KAK2077894.1"/>
    <property type="molecule type" value="Genomic_DNA"/>
</dbReference>
<feature type="domain" description="BRCT" evidence="8">
    <location>
        <begin position="414"/>
        <end position="491"/>
    </location>
</feature>
<evidence type="ECO:0000256" key="4">
    <source>
        <dbReference type="ARBA" id="ARBA00022741"/>
    </source>
</evidence>
<keyword evidence="3" id="KW-0235">DNA replication</keyword>
<dbReference type="GO" id="GO:0006260">
    <property type="term" value="P:DNA replication"/>
    <property type="evidence" value="ECO:0007669"/>
    <property type="project" value="UniProtKB-KW"/>
</dbReference>
<comment type="subcellular location">
    <subcellularLocation>
        <location evidence="1">Nucleus</location>
    </subcellularLocation>
</comment>
<dbReference type="Pfam" id="PF00533">
    <property type="entry name" value="BRCT"/>
    <property type="match status" value="1"/>
</dbReference>
<dbReference type="InterPro" id="IPR036420">
    <property type="entry name" value="BRCT_dom_sf"/>
</dbReference>
<dbReference type="Proteomes" id="UP001255856">
    <property type="component" value="Unassembled WGS sequence"/>
</dbReference>
<evidence type="ECO:0000313" key="11">
    <source>
        <dbReference type="Proteomes" id="UP001255856"/>
    </source>
</evidence>
<feature type="domain" description="FCP1 homology" evidence="9">
    <location>
        <begin position="8"/>
        <end position="186"/>
    </location>
</feature>